<dbReference type="Proteomes" id="UP000499080">
    <property type="component" value="Unassembled WGS sequence"/>
</dbReference>
<organism evidence="2 4">
    <name type="scientific">Araneus ventricosus</name>
    <name type="common">Orbweaver spider</name>
    <name type="synonym">Epeira ventricosa</name>
    <dbReference type="NCBI Taxonomy" id="182803"/>
    <lineage>
        <taxon>Eukaryota</taxon>
        <taxon>Metazoa</taxon>
        <taxon>Ecdysozoa</taxon>
        <taxon>Arthropoda</taxon>
        <taxon>Chelicerata</taxon>
        <taxon>Arachnida</taxon>
        <taxon>Araneae</taxon>
        <taxon>Araneomorphae</taxon>
        <taxon>Entelegynae</taxon>
        <taxon>Araneoidea</taxon>
        <taxon>Araneidae</taxon>
        <taxon>Araneus</taxon>
    </lineage>
</organism>
<comment type="caution">
    <text evidence="2">The sequence shown here is derived from an EMBL/GenBank/DDBJ whole genome shotgun (WGS) entry which is preliminary data.</text>
</comment>
<evidence type="ECO:0000313" key="3">
    <source>
        <dbReference type="EMBL" id="GBO28802.1"/>
    </source>
</evidence>
<accession>A0A4Y2VUG9</accession>
<sequence length="149" mass="17432">MSLVLSLVRSGRGGGGGQTWNKPQRSEEHFRNKDLSNGNDCVSVPIFDSRSKRCHFIIRPDNERESSFLIPQKNHFVRVGGMELRDLFCAMINGRWQREIFVHDKRGLVRRRAGAKWLQADTEWLSATVSSFKLFWSWKREKCFLLSFR</sequence>
<feature type="compositionally biased region" description="Basic and acidic residues" evidence="1">
    <location>
        <begin position="24"/>
        <end position="33"/>
    </location>
</feature>
<evidence type="ECO:0000313" key="4">
    <source>
        <dbReference type="Proteomes" id="UP000499080"/>
    </source>
</evidence>
<dbReference type="EMBL" id="BGPR01051892">
    <property type="protein sequence ID" value="GBO28799.1"/>
    <property type="molecule type" value="Genomic_DNA"/>
</dbReference>
<feature type="region of interest" description="Disordered" evidence="1">
    <location>
        <begin position="9"/>
        <end position="33"/>
    </location>
</feature>
<keyword evidence="4" id="KW-1185">Reference proteome</keyword>
<evidence type="ECO:0000313" key="2">
    <source>
        <dbReference type="EMBL" id="GBO28799.1"/>
    </source>
</evidence>
<reference evidence="2 4" key="1">
    <citation type="journal article" date="2019" name="Sci. Rep.">
        <title>Orb-weaving spider Araneus ventricosus genome elucidates the spidroin gene catalogue.</title>
        <authorList>
            <person name="Kono N."/>
            <person name="Nakamura H."/>
            <person name="Ohtoshi R."/>
            <person name="Moran D.A.P."/>
            <person name="Shinohara A."/>
            <person name="Yoshida Y."/>
            <person name="Fujiwara M."/>
            <person name="Mori M."/>
            <person name="Tomita M."/>
            <person name="Arakawa K."/>
        </authorList>
    </citation>
    <scope>NUCLEOTIDE SEQUENCE [LARGE SCALE GENOMIC DNA]</scope>
</reference>
<gene>
    <name evidence="3" type="ORF">AVEN_157237_1</name>
    <name evidence="2" type="ORF">AVEN_47302_1</name>
</gene>
<proteinExistence type="predicted"/>
<dbReference type="EMBL" id="BGPR01051895">
    <property type="protein sequence ID" value="GBO28802.1"/>
    <property type="molecule type" value="Genomic_DNA"/>
</dbReference>
<dbReference type="AlphaFoldDB" id="A0A4Y2VUG9"/>
<protein>
    <submittedName>
        <fullName evidence="2">Uncharacterized protein</fullName>
    </submittedName>
</protein>
<name>A0A4Y2VUG9_ARAVE</name>
<evidence type="ECO:0000256" key="1">
    <source>
        <dbReference type="SAM" id="MobiDB-lite"/>
    </source>
</evidence>